<gene>
    <name evidence="2" type="primary">cfa5</name>
    <name evidence="2" type="ORF">GCM10010334_82910</name>
</gene>
<organism evidence="2 3">
    <name type="scientific">Streptomyces finlayi</name>
    <dbReference type="NCBI Taxonomy" id="67296"/>
    <lineage>
        <taxon>Bacteria</taxon>
        <taxon>Bacillati</taxon>
        <taxon>Actinomycetota</taxon>
        <taxon>Actinomycetes</taxon>
        <taxon>Kitasatosporales</taxon>
        <taxon>Streptomycetaceae</taxon>
        <taxon>Streptomyces</taxon>
    </lineage>
</organism>
<dbReference type="AlphaFoldDB" id="A0A919CFV7"/>
<dbReference type="Pfam" id="PF00501">
    <property type="entry name" value="AMP-binding"/>
    <property type="match status" value="1"/>
</dbReference>
<dbReference type="InterPro" id="IPR042099">
    <property type="entry name" value="ANL_N_sf"/>
</dbReference>
<sequence length="473" mass="51329">MVTAETLPDVPSAAYAAHHLNHLTTSDLTPGHTRRPTFDEARKILDHSGIRDRGRLVVIAVPDAVTQLTLFLAAHHQGLVPVLLPRASSIRRTRLIADSLGAAALVVPTPHDADTRSPGLPRAVAHHPPYPQHYPPDHAIVMTSGTSGLASGCLHRISSLYANARRHAQAVGLREDDTVFVNMPLHFSYALVAQALAALITGARLVLGGPPFTPTRYIDSLRRHDVTVSSLSPSLVRTILAGDHQLPSVLRVLTVGGDALEEVHTRSLLQRQPATELYLTYGLTEAGPRVATLAAHREPDPRLRSVGLPLPGVHVGIRPQDPVPGRAPDRTEGELVVTTPTALVRHVGPHADARRGLIAPRTIATGDIFAVEDGYLYFRGRARDFIIVNGDKLSLRWIRELVGALPGVLHVRTTPRPGPGTDSGQRYDLDITASETTPQLKHQVHRALKEILLRAEWPETIRYAESSTSGFTK</sequence>
<reference evidence="2" key="1">
    <citation type="journal article" date="2014" name="Int. J. Syst. Evol. Microbiol.">
        <title>Complete genome sequence of Corynebacterium casei LMG S-19264T (=DSM 44701T), isolated from a smear-ripened cheese.</title>
        <authorList>
            <consortium name="US DOE Joint Genome Institute (JGI-PGF)"/>
            <person name="Walter F."/>
            <person name="Albersmeier A."/>
            <person name="Kalinowski J."/>
            <person name="Ruckert C."/>
        </authorList>
    </citation>
    <scope>NUCLEOTIDE SEQUENCE</scope>
    <source>
        <strain evidence="2">JCM 4637</strain>
    </source>
</reference>
<dbReference type="SUPFAM" id="SSF56801">
    <property type="entry name" value="Acetyl-CoA synthetase-like"/>
    <property type="match status" value="1"/>
</dbReference>
<dbReference type="EMBL" id="BMVC01000034">
    <property type="protein sequence ID" value="GHD19350.1"/>
    <property type="molecule type" value="Genomic_DNA"/>
</dbReference>
<comment type="caution">
    <text evidence="2">The sequence shown here is derived from an EMBL/GenBank/DDBJ whole genome shotgun (WGS) entry which is preliminary data.</text>
</comment>
<evidence type="ECO:0000313" key="3">
    <source>
        <dbReference type="Proteomes" id="UP000638353"/>
    </source>
</evidence>
<protein>
    <submittedName>
        <fullName evidence="2">Coronafacic acid synthetase</fullName>
    </submittedName>
</protein>
<accession>A0A919CFV7</accession>
<dbReference type="Gene3D" id="3.40.50.12780">
    <property type="entry name" value="N-terminal domain of ligase-like"/>
    <property type="match status" value="1"/>
</dbReference>
<dbReference type="RefSeq" id="WP_189828563.1">
    <property type="nucleotide sequence ID" value="NZ_BMVC01000034.1"/>
</dbReference>
<evidence type="ECO:0000259" key="1">
    <source>
        <dbReference type="Pfam" id="PF00501"/>
    </source>
</evidence>
<dbReference type="PANTHER" id="PTHR43767:SF1">
    <property type="entry name" value="NONRIBOSOMAL PEPTIDE SYNTHASE PES1 (EUROFUNG)-RELATED"/>
    <property type="match status" value="1"/>
</dbReference>
<proteinExistence type="predicted"/>
<evidence type="ECO:0000313" key="2">
    <source>
        <dbReference type="EMBL" id="GHD19350.1"/>
    </source>
</evidence>
<dbReference type="InterPro" id="IPR000873">
    <property type="entry name" value="AMP-dep_synth/lig_dom"/>
</dbReference>
<name>A0A919CFV7_9ACTN</name>
<reference evidence="2" key="2">
    <citation type="submission" date="2020-09" db="EMBL/GenBank/DDBJ databases">
        <authorList>
            <person name="Sun Q."/>
            <person name="Ohkuma M."/>
        </authorList>
    </citation>
    <scope>NUCLEOTIDE SEQUENCE</scope>
    <source>
        <strain evidence="2">JCM 4637</strain>
    </source>
</reference>
<dbReference type="PANTHER" id="PTHR43767">
    <property type="entry name" value="LONG-CHAIN-FATTY-ACID--COA LIGASE"/>
    <property type="match status" value="1"/>
</dbReference>
<dbReference type="Proteomes" id="UP000638353">
    <property type="component" value="Unassembled WGS sequence"/>
</dbReference>
<dbReference type="InterPro" id="IPR050237">
    <property type="entry name" value="ATP-dep_AMP-bd_enzyme"/>
</dbReference>
<feature type="domain" description="AMP-dependent synthetase/ligase" evidence="1">
    <location>
        <begin position="45"/>
        <end position="341"/>
    </location>
</feature>